<dbReference type="InterPro" id="IPR018580">
    <property type="entry name" value="Uncharacterised_YfhO"/>
</dbReference>
<proteinExistence type="predicted"/>
<keyword evidence="1" id="KW-1133">Transmembrane helix</keyword>
<keyword evidence="1" id="KW-0812">Transmembrane</keyword>
<comment type="caution">
    <text evidence="2">The sequence shown here is derived from an EMBL/GenBank/DDBJ whole genome shotgun (WGS) entry which is preliminary data.</text>
</comment>
<sequence length="768" mass="82864">MTGTASAQVKQWAAIAALCVVCALVGLRDFVSGKLSPFFGDIRFTHHPLLRAGARRDGRWPLWSDHIFNGYPIFADSQAAQYYPPNWVVRWWDDPDAFTAFLLLHVVIAGIGMVAWLRGHGFGLPAQLTGAVCFAFSGPFSSLGMHLGLFAVLAWIPAWLAAVHRVTRVPGFVSVAIAGLVLGALILAGGPQMLAAAALLTAAYCVGLAVQHRDDWRPRGLAQRSGLIAASVIVGACVGGVALLPQLEFIPLSQRSLGLELGFASDPHLAPHSLWRFLASPTLPRPAGEEADPLELYAGTLSVILAIVGLVTALRGKHRRAHAGVVVALAGVAALTIFASLGPATPVFGWVVEWVPGFGYFRAPSRLICLASVALAYACALGLELHRRGHVRARLLLGVAGVVVLVPGIAALTRETYGGERWGLLAALLVGVGVAALALGERWRERAGWVIVAVTVIDLVGLAAPRSPFAKRSRDEPPTARELDGRVMQSLEYIGEREPDPIAARVMIAEGLGYGSYNHTILRGLDGVSGYNGTSLLRFLDVMHLIETGSFYPRTGLYRDETALKPRQFDARIDMLGAPYIVSHAALNTPRYKFLRRLYTDHKTERVSFNKHAVPRAYLSTKTIVAPTLGEREAALRTFDPAHETVVEDPSLALNGAASIEPVPLARPRPEHLILECEPQEPALLVITDSYYPGWRATVDGIETPIVPVNHMFRGVPLEPGAHVVELVFRPLSFAIGWRLNIGMLALLALGMAWTSHRRRGASKPLSS</sequence>
<keyword evidence="1" id="KW-0472">Membrane</keyword>
<dbReference type="PANTHER" id="PTHR38454">
    <property type="entry name" value="INTEGRAL MEMBRANE PROTEIN-RELATED"/>
    <property type="match status" value="1"/>
</dbReference>
<feature type="transmembrane region" description="Helical" evidence="1">
    <location>
        <begin position="169"/>
        <end position="187"/>
    </location>
</feature>
<evidence type="ECO:0000256" key="1">
    <source>
        <dbReference type="SAM" id="Phobius"/>
    </source>
</evidence>
<feature type="transmembrane region" description="Helical" evidence="1">
    <location>
        <begin position="97"/>
        <end position="117"/>
    </location>
</feature>
<organism evidence="2 3">
    <name type="scientific">Enhygromyxa salina</name>
    <dbReference type="NCBI Taxonomy" id="215803"/>
    <lineage>
        <taxon>Bacteria</taxon>
        <taxon>Pseudomonadati</taxon>
        <taxon>Myxococcota</taxon>
        <taxon>Polyangia</taxon>
        <taxon>Nannocystales</taxon>
        <taxon>Nannocystaceae</taxon>
        <taxon>Enhygromyxa</taxon>
    </lineage>
</organism>
<evidence type="ECO:0008006" key="4">
    <source>
        <dbReference type="Google" id="ProtNLM"/>
    </source>
</evidence>
<dbReference type="PANTHER" id="PTHR38454:SF1">
    <property type="entry name" value="INTEGRAL MEMBRANE PROTEIN"/>
    <property type="match status" value="1"/>
</dbReference>
<accession>A0A0C1ZJH4</accession>
<evidence type="ECO:0000313" key="2">
    <source>
        <dbReference type="EMBL" id="KIG17634.1"/>
    </source>
</evidence>
<feature type="transmembrane region" description="Helical" evidence="1">
    <location>
        <begin position="222"/>
        <end position="244"/>
    </location>
</feature>
<dbReference type="AlphaFoldDB" id="A0A0C1ZJH4"/>
<feature type="transmembrane region" description="Helical" evidence="1">
    <location>
        <begin position="296"/>
        <end position="314"/>
    </location>
</feature>
<feature type="transmembrane region" description="Helical" evidence="1">
    <location>
        <begin position="395"/>
        <end position="412"/>
    </location>
</feature>
<reference evidence="2 3" key="1">
    <citation type="submission" date="2014-12" db="EMBL/GenBank/DDBJ databases">
        <title>Genome assembly of Enhygromyxa salina DSM 15201.</title>
        <authorList>
            <person name="Sharma G."/>
            <person name="Subramanian S."/>
        </authorList>
    </citation>
    <scope>NUCLEOTIDE SEQUENCE [LARGE SCALE GENOMIC DNA]</scope>
    <source>
        <strain evidence="2 3">DSM 15201</strain>
    </source>
</reference>
<feature type="transmembrane region" description="Helical" evidence="1">
    <location>
        <begin position="424"/>
        <end position="440"/>
    </location>
</feature>
<feature type="transmembrane region" description="Helical" evidence="1">
    <location>
        <begin position="193"/>
        <end position="210"/>
    </location>
</feature>
<dbReference type="EMBL" id="JMCC02000021">
    <property type="protein sequence ID" value="KIG17634.1"/>
    <property type="molecule type" value="Genomic_DNA"/>
</dbReference>
<protein>
    <recommendedName>
        <fullName evidence="4">Bacterial membrane protein YfhO</fullName>
    </recommendedName>
</protein>
<feature type="transmembrane region" description="Helical" evidence="1">
    <location>
        <begin position="363"/>
        <end position="383"/>
    </location>
</feature>
<feature type="transmembrane region" description="Helical" evidence="1">
    <location>
        <begin position="447"/>
        <end position="464"/>
    </location>
</feature>
<gene>
    <name evidence="2" type="ORF">DB30_02909</name>
</gene>
<feature type="transmembrane region" description="Helical" evidence="1">
    <location>
        <begin position="326"/>
        <end position="351"/>
    </location>
</feature>
<dbReference type="Pfam" id="PF09586">
    <property type="entry name" value="YfhO"/>
    <property type="match status" value="1"/>
</dbReference>
<evidence type="ECO:0000313" key="3">
    <source>
        <dbReference type="Proteomes" id="UP000031599"/>
    </source>
</evidence>
<feature type="transmembrane region" description="Helical" evidence="1">
    <location>
        <begin position="736"/>
        <end position="754"/>
    </location>
</feature>
<name>A0A0C1ZJH4_9BACT</name>
<dbReference type="RefSeq" id="WP_052548057.1">
    <property type="nucleotide sequence ID" value="NZ_JMCC02000021.1"/>
</dbReference>
<dbReference type="Proteomes" id="UP000031599">
    <property type="component" value="Unassembled WGS sequence"/>
</dbReference>
<feature type="transmembrane region" description="Helical" evidence="1">
    <location>
        <begin position="144"/>
        <end position="162"/>
    </location>
</feature>